<proteinExistence type="predicted"/>
<reference evidence="1" key="1">
    <citation type="journal article" date="2019" name="bioRxiv">
        <title>The Genome of the Zebra Mussel, Dreissena polymorpha: A Resource for Invasive Species Research.</title>
        <authorList>
            <person name="McCartney M.A."/>
            <person name="Auch B."/>
            <person name="Kono T."/>
            <person name="Mallez S."/>
            <person name="Zhang Y."/>
            <person name="Obille A."/>
            <person name="Becker A."/>
            <person name="Abrahante J.E."/>
            <person name="Garbe J."/>
            <person name="Badalamenti J.P."/>
            <person name="Herman A."/>
            <person name="Mangelson H."/>
            <person name="Liachko I."/>
            <person name="Sullivan S."/>
            <person name="Sone E.D."/>
            <person name="Koren S."/>
            <person name="Silverstein K.A.T."/>
            <person name="Beckman K.B."/>
            <person name="Gohl D.M."/>
        </authorList>
    </citation>
    <scope>NUCLEOTIDE SEQUENCE</scope>
    <source>
        <strain evidence="1">Duluth1</strain>
        <tissue evidence="1">Whole animal</tissue>
    </source>
</reference>
<reference evidence="1" key="2">
    <citation type="submission" date="2020-11" db="EMBL/GenBank/DDBJ databases">
        <authorList>
            <person name="McCartney M.A."/>
            <person name="Auch B."/>
            <person name="Kono T."/>
            <person name="Mallez S."/>
            <person name="Becker A."/>
            <person name="Gohl D.M."/>
            <person name="Silverstein K.A.T."/>
            <person name="Koren S."/>
            <person name="Bechman K.B."/>
            <person name="Herman A."/>
            <person name="Abrahante J.E."/>
            <person name="Garbe J."/>
        </authorList>
    </citation>
    <scope>NUCLEOTIDE SEQUENCE</scope>
    <source>
        <strain evidence="1">Duluth1</strain>
        <tissue evidence="1">Whole animal</tissue>
    </source>
</reference>
<dbReference type="AlphaFoldDB" id="A0A9D4MP78"/>
<evidence type="ECO:0000313" key="2">
    <source>
        <dbReference type="Proteomes" id="UP000828390"/>
    </source>
</evidence>
<comment type="caution">
    <text evidence="1">The sequence shown here is derived from an EMBL/GenBank/DDBJ whole genome shotgun (WGS) entry which is preliminary data.</text>
</comment>
<protein>
    <submittedName>
        <fullName evidence="1">Uncharacterized protein</fullName>
    </submittedName>
</protein>
<dbReference type="Proteomes" id="UP000828390">
    <property type="component" value="Unassembled WGS sequence"/>
</dbReference>
<accession>A0A9D4MP78</accession>
<dbReference type="EMBL" id="JAIWYP010000001">
    <property type="protein sequence ID" value="KAH3880923.1"/>
    <property type="molecule type" value="Genomic_DNA"/>
</dbReference>
<keyword evidence="2" id="KW-1185">Reference proteome</keyword>
<sequence length="85" mass="9964">MENSTTFNAHNFFASEDFVTVIYNFDDAIYLDIQHTDWQRTNDSSAPQFILTNVSCGVAFVYPENLKRRWVIINFVKISAHDKER</sequence>
<organism evidence="1 2">
    <name type="scientific">Dreissena polymorpha</name>
    <name type="common">Zebra mussel</name>
    <name type="synonym">Mytilus polymorpha</name>
    <dbReference type="NCBI Taxonomy" id="45954"/>
    <lineage>
        <taxon>Eukaryota</taxon>
        <taxon>Metazoa</taxon>
        <taxon>Spiralia</taxon>
        <taxon>Lophotrochozoa</taxon>
        <taxon>Mollusca</taxon>
        <taxon>Bivalvia</taxon>
        <taxon>Autobranchia</taxon>
        <taxon>Heteroconchia</taxon>
        <taxon>Euheterodonta</taxon>
        <taxon>Imparidentia</taxon>
        <taxon>Neoheterodontei</taxon>
        <taxon>Myida</taxon>
        <taxon>Dreissenoidea</taxon>
        <taxon>Dreissenidae</taxon>
        <taxon>Dreissena</taxon>
    </lineage>
</organism>
<evidence type="ECO:0000313" key="1">
    <source>
        <dbReference type="EMBL" id="KAH3880923.1"/>
    </source>
</evidence>
<name>A0A9D4MP78_DREPO</name>
<gene>
    <name evidence="1" type="ORF">DPMN_004845</name>
</gene>